<gene>
    <name evidence="3" type="ORF">CEQ21_06110</name>
</gene>
<dbReference type="PANTHER" id="PTHR45277:SF1">
    <property type="entry name" value="EXPRESSED PROTEIN"/>
    <property type="match status" value="1"/>
</dbReference>
<feature type="domain" description="Methyltransferase type 11" evidence="2">
    <location>
        <begin position="91"/>
        <end position="197"/>
    </location>
</feature>
<dbReference type="CDD" id="cd02440">
    <property type="entry name" value="AdoMet_MTases"/>
    <property type="match status" value="1"/>
</dbReference>
<evidence type="ECO:0000256" key="1">
    <source>
        <dbReference type="SAM" id="Phobius"/>
    </source>
</evidence>
<comment type="caution">
    <text evidence="3">The sequence shown here is derived from an EMBL/GenBank/DDBJ whole genome shotgun (WGS) entry which is preliminary data.</text>
</comment>
<dbReference type="Pfam" id="PF08241">
    <property type="entry name" value="Methyltransf_11"/>
    <property type="match status" value="1"/>
</dbReference>
<reference evidence="4" key="1">
    <citation type="submission" date="2018-10" db="EMBL/GenBank/DDBJ databases">
        <title>FDA dAtabase for Regulatory Grade micrObial Sequences (FDA-ARGOS): Supporting development and validation of Infectious Disease Dx tests.</title>
        <authorList>
            <person name="Minogue T."/>
            <person name="Wolcott M."/>
            <person name="Wasieloski L."/>
            <person name="Aguilar W."/>
            <person name="Moore D."/>
            <person name="Tallon L."/>
            <person name="Sadzewicz L."/>
            <person name="Sengamalay N."/>
            <person name="Ott S."/>
            <person name="Godinez A."/>
            <person name="Nagaraj S."/>
            <person name="Vavikolanu K."/>
            <person name="Vyas G."/>
            <person name="Nadendla S."/>
            <person name="George J."/>
            <person name="Sichtig H."/>
        </authorList>
    </citation>
    <scope>NUCLEOTIDE SEQUENCE [LARGE SCALE GENOMIC DNA]</scope>
    <source>
        <strain evidence="4">FDAARGOS_343</strain>
    </source>
</reference>
<dbReference type="RefSeq" id="WP_185763870.1">
    <property type="nucleotide sequence ID" value="NZ_RIBP01000001.1"/>
</dbReference>
<dbReference type="AlphaFoldDB" id="A0A553SUR6"/>
<dbReference type="GO" id="GO:0008757">
    <property type="term" value="F:S-adenosylmethionine-dependent methyltransferase activity"/>
    <property type="evidence" value="ECO:0007669"/>
    <property type="project" value="InterPro"/>
</dbReference>
<feature type="transmembrane region" description="Helical" evidence="1">
    <location>
        <begin position="16"/>
        <end position="38"/>
    </location>
</feature>
<keyword evidence="3" id="KW-0489">Methyltransferase</keyword>
<dbReference type="PANTHER" id="PTHR45277">
    <property type="entry name" value="EXPRESSED PROTEIN"/>
    <property type="match status" value="1"/>
</dbReference>
<dbReference type="GO" id="GO:0032259">
    <property type="term" value="P:methylation"/>
    <property type="evidence" value="ECO:0007669"/>
    <property type="project" value="UniProtKB-KW"/>
</dbReference>
<dbReference type="SUPFAM" id="SSF53335">
    <property type="entry name" value="S-adenosyl-L-methionine-dependent methyltransferases"/>
    <property type="match status" value="1"/>
</dbReference>
<sequence>MKKKAKYQTWIRIHKLLIFLIISLLFLLGTLLPISLYWRVLSGILALPFFYITFILTYSIYQFAAFGGNYQAKIHELIVAKVNLDGKGKILDIGTGSGSLIIKLANTFPKTCLTGIDYWGGNWEYSKAQCQQNAEIEEVSSRIEFKKASAAVLPFKDAEFDLLVSCLTFHEVKDNSNKTEVLKEAMRVLKPSGELVFLDLFADEKVFGDQNKLFNDLREHGVSEWKSYKLADEMNLPKLLLNKKILGNAMIIIGRK</sequence>
<dbReference type="Proteomes" id="UP000319837">
    <property type="component" value="Unassembled WGS sequence"/>
</dbReference>
<keyword evidence="1" id="KW-0812">Transmembrane</keyword>
<name>A0A553SUR6_NIACI</name>
<evidence type="ECO:0000313" key="3">
    <source>
        <dbReference type="EMBL" id="TRZ40734.1"/>
    </source>
</evidence>
<dbReference type="EMBL" id="RIBP01000001">
    <property type="protein sequence ID" value="TRZ40734.1"/>
    <property type="molecule type" value="Genomic_DNA"/>
</dbReference>
<organism evidence="3 4">
    <name type="scientific">Niallia circulans</name>
    <name type="common">Bacillus circulans</name>
    <dbReference type="NCBI Taxonomy" id="1397"/>
    <lineage>
        <taxon>Bacteria</taxon>
        <taxon>Bacillati</taxon>
        <taxon>Bacillota</taxon>
        <taxon>Bacilli</taxon>
        <taxon>Bacillales</taxon>
        <taxon>Bacillaceae</taxon>
        <taxon>Niallia</taxon>
    </lineage>
</organism>
<keyword evidence="1" id="KW-0472">Membrane</keyword>
<dbReference type="Gene3D" id="3.40.50.150">
    <property type="entry name" value="Vaccinia Virus protein VP39"/>
    <property type="match status" value="1"/>
</dbReference>
<evidence type="ECO:0000259" key="2">
    <source>
        <dbReference type="Pfam" id="PF08241"/>
    </source>
</evidence>
<keyword evidence="1" id="KW-1133">Transmembrane helix</keyword>
<dbReference type="InterPro" id="IPR029063">
    <property type="entry name" value="SAM-dependent_MTases_sf"/>
</dbReference>
<proteinExistence type="predicted"/>
<accession>A0A553SUR6</accession>
<feature type="transmembrane region" description="Helical" evidence="1">
    <location>
        <begin position="44"/>
        <end position="64"/>
    </location>
</feature>
<keyword evidence="3" id="KW-0808">Transferase</keyword>
<protein>
    <submittedName>
        <fullName evidence="3">Class I SAM-dependent methyltransferase</fullName>
    </submittedName>
</protein>
<dbReference type="InterPro" id="IPR013216">
    <property type="entry name" value="Methyltransf_11"/>
</dbReference>
<evidence type="ECO:0000313" key="4">
    <source>
        <dbReference type="Proteomes" id="UP000319837"/>
    </source>
</evidence>